<evidence type="ECO:0000313" key="1">
    <source>
        <dbReference type="EMBL" id="AOZ71984.1"/>
    </source>
</evidence>
<dbReference type="RefSeq" id="WP_071163450.1">
    <property type="nucleotide sequence ID" value="NZ_CP017812.1"/>
</dbReference>
<dbReference type="Proteomes" id="UP000176288">
    <property type="component" value="Chromosome"/>
</dbReference>
<dbReference type="EMBL" id="CP017812">
    <property type="protein sequence ID" value="AOZ71984.1"/>
    <property type="molecule type" value="Genomic_DNA"/>
</dbReference>
<sequence>MSGTMRAVGLLGTGVVLTAGILAVGQVAWMTQRAQQAADLTAISVSELGAKNLLKTDYEPCLLAKEIALANGAQLVACQSEKQIPVGHEDAQVLRFLRQTVTKAQIKVEIERTIPWLGTFRRVAQAKAITELGE</sequence>
<dbReference type="STRING" id="1912795.BK816_00645"/>
<dbReference type="AlphaFoldDB" id="A0A1D9MI68"/>
<keyword evidence="2" id="KW-1185">Reference proteome</keyword>
<evidence type="ECO:0000313" key="2">
    <source>
        <dbReference type="Proteomes" id="UP000176288"/>
    </source>
</evidence>
<protein>
    <submittedName>
        <fullName evidence="1">Uncharacterized protein</fullName>
    </submittedName>
</protein>
<organism evidence="1 2">
    <name type="scientific">Boudabousia tangfeifanii</name>
    <dbReference type="NCBI Taxonomy" id="1912795"/>
    <lineage>
        <taxon>Bacteria</taxon>
        <taxon>Bacillati</taxon>
        <taxon>Actinomycetota</taxon>
        <taxon>Actinomycetes</taxon>
        <taxon>Actinomycetales</taxon>
        <taxon>Actinomycetaceae</taxon>
        <taxon>Boudabousia</taxon>
    </lineage>
</organism>
<gene>
    <name evidence="1" type="ORF">BK816_00645</name>
</gene>
<proteinExistence type="predicted"/>
<name>A0A1D9MI68_9ACTO</name>
<accession>A0A1D9MI68</accession>
<reference evidence="1 2" key="1">
    <citation type="submission" date="2016-10" db="EMBL/GenBank/DDBJ databases">
        <title>Actinomyces aegypiusis sp. nov., isolated from the Aegypius monachus in Qinghai Tibet Plateau China.</title>
        <authorList>
            <person name="Wang Y."/>
        </authorList>
    </citation>
    <scope>NUCLEOTIDE SEQUENCE [LARGE SCALE GENOMIC DNA]</scope>
    <source>
        <strain evidence="1 2">VUL4_3</strain>
    </source>
</reference>
<dbReference type="OrthoDB" id="3405925at2"/>
<dbReference type="KEGG" id="avu:BK816_00645"/>